<keyword evidence="4 12" id="KW-0812">Transmembrane</keyword>
<evidence type="ECO:0000256" key="7">
    <source>
        <dbReference type="ARBA" id="ARBA00024353"/>
    </source>
</evidence>
<evidence type="ECO:0000256" key="1">
    <source>
        <dbReference type="ARBA" id="ARBA00004167"/>
    </source>
</evidence>
<evidence type="ECO:0000256" key="10">
    <source>
        <dbReference type="ARBA" id="ARBA00030803"/>
    </source>
</evidence>
<comment type="subcellular location">
    <subcellularLocation>
        <location evidence="2">Cell membrane</location>
    </subcellularLocation>
    <subcellularLocation>
        <location evidence="1">Membrane</location>
        <topology evidence="1">Single-pass membrane protein</topology>
    </subcellularLocation>
</comment>
<evidence type="ECO:0000256" key="11">
    <source>
        <dbReference type="SAM" id="MobiDB-lite"/>
    </source>
</evidence>
<evidence type="ECO:0000259" key="14">
    <source>
        <dbReference type="Pfam" id="PF13490"/>
    </source>
</evidence>
<dbReference type="GO" id="GO:0016989">
    <property type="term" value="F:sigma factor antagonist activity"/>
    <property type="evidence" value="ECO:0007669"/>
    <property type="project" value="TreeGrafter"/>
</dbReference>
<dbReference type="InterPro" id="IPR018764">
    <property type="entry name" value="RskA_C"/>
</dbReference>
<dbReference type="STRING" id="1298598.JCM21714_2794"/>
<dbReference type="InterPro" id="IPR041916">
    <property type="entry name" value="Anti_sigma_zinc_sf"/>
</dbReference>
<keyword evidence="6 12" id="KW-0472">Membrane</keyword>
<keyword evidence="5 12" id="KW-1133">Transmembrane helix</keyword>
<gene>
    <name evidence="15" type="ORF">JCM21714_2794</name>
</gene>
<accession>W4VKL3</accession>
<keyword evidence="3" id="KW-1003">Cell membrane</keyword>
<dbReference type="InterPro" id="IPR051474">
    <property type="entry name" value="Anti-sigma-K/W_factor"/>
</dbReference>
<feature type="compositionally biased region" description="Basic and acidic residues" evidence="11">
    <location>
        <begin position="77"/>
        <end position="89"/>
    </location>
</feature>
<dbReference type="eggNOG" id="COG5662">
    <property type="taxonomic scope" value="Bacteria"/>
</dbReference>
<dbReference type="Proteomes" id="UP000019102">
    <property type="component" value="Unassembled WGS sequence"/>
</dbReference>
<evidence type="ECO:0000256" key="4">
    <source>
        <dbReference type="ARBA" id="ARBA00022692"/>
    </source>
</evidence>
<name>W4VKL3_9BACI</name>
<dbReference type="RefSeq" id="WP_035724036.1">
    <property type="nucleotide sequence ID" value="NZ_BAVS01000015.1"/>
</dbReference>
<dbReference type="PANTHER" id="PTHR37461:SF1">
    <property type="entry name" value="ANTI-SIGMA-K FACTOR RSKA"/>
    <property type="match status" value="1"/>
</dbReference>
<evidence type="ECO:0000256" key="6">
    <source>
        <dbReference type="ARBA" id="ARBA00023136"/>
    </source>
</evidence>
<dbReference type="PANTHER" id="PTHR37461">
    <property type="entry name" value="ANTI-SIGMA-K FACTOR RSKA"/>
    <property type="match status" value="1"/>
</dbReference>
<dbReference type="GO" id="GO:0005886">
    <property type="term" value="C:plasma membrane"/>
    <property type="evidence" value="ECO:0007669"/>
    <property type="project" value="UniProtKB-SubCell"/>
</dbReference>
<evidence type="ECO:0000256" key="3">
    <source>
        <dbReference type="ARBA" id="ARBA00022475"/>
    </source>
</evidence>
<feature type="domain" description="Anti-sigma K factor RskA C-terminal" evidence="13">
    <location>
        <begin position="107"/>
        <end position="241"/>
    </location>
</feature>
<proteinExistence type="inferred from homology"/>
<comment type="similarity">
    <text evidence="7">Belongs to the zinc-associated anti-sigma factor (ZAS) superfamily. Anti-sigma-W factor family.</text>
</comment>
<reference evidence="15 16" key="1">
    <citation type="journal article" date="2014" name="Genome Announc.">
        <title>Draft Genome Sequence of the Boron-Tolerant and Moderately Halotolerant Bacterium Gracilibacillus boraciitolerans JCM 21714T.</title>
        <authorList>
            <person name="Ahmed I."/>
            <person name="Oshima K."/>
            <person name="Suda W."/>
            <person name="Kitamura K."/>
            <person name="Iida T."/>
            <person name="Ohmori Y."/>
            <person name="Fujiwara T."/>
            <person name="Hattori M."/>
            <person name="Ohkuma M."/>
        </authorList>
    </citation>
    <scope>NUCLEOTIDE SEQUENCE [LARGE SCALE GENOMIC DNA]</scope>
    <source>
        <strain evidence="15 16">JCM 21714</strain>
    </source>
</reference>
<evidence type="ECO:0000313" key="15">
    <source>
        <dbReference type="EMBL" id="GAE93691.1"/>
    </source>
</evidence>
<evidence type="ECO:0000259" key="13">
    <source>
        <dbReference type="Pfam" id="PF10099"/>
    </source>
</evidence>
<dbReference type="Gene3D" id="1.10.10.1320">
    <property type="entry name" value="Anti-sigma factor, zinc-finger domain"/>
    <property type="match status" value="1"/>
</dbReference>
<dbReference type="GO" id="GO:0006417">
    <property type="term" value="P:regulation of translation"/>
    <property type="evidence" value="ECO:0007669"/>
    <property type="project" value="TreeGrafter"/>
</dbReference>
<keyword evidence="16" id="KW-1185">Reference proteome</keyword>
<dbReference type="InterPro" id="IPR027383">
    <property type="entry name" value="Znf_put"/>
</dbReference>
<protein>
    <recommendedName>
        <fullName evidence="8">Anti-sigma-W factor RsiW</fullName>
    </recommendedName>
    <alternativeName>
        <fullName evidence="10">Regulator of SigK</fullName>
    </alternativeName>
    <alternativeName>
        <fullName evidence="9">Sigma-K anti-sigma factor RskA</fullName>
    </alternativeName>
</protein>
<comment type="caution">
    <text evidence="15">The sequence shown here is derived from an EMBL/GenBank/DDBJ whole genome shotgun (WGS) entry which is preliminary data.</text>
</comment>
<feature type="transmembrane region" description="Helical" evidence="12">
    <location>
        <begin position="101"/>
        <end position="122"/>
    </location>
</feature>
<dbReference type="AlphaFoldDB" id="W4VKL3"/>
<evidence type="ECO:0000256" key="2">
    <source>
        <dbReference type="ARBA" id="ARBA00004236"/>
    </source>
</evidence>
<dbReference type="Pfam" id="PF13490">
    <property type="entry name" value="zf-HC2"/>
    <property type="match status" value="1"/>
</dbReference>
<dbReference type="EMBL" id="BAVS01000015">
    <property type="protein sequence ID" value="GAE93691.1"/>
    <property type="molecule type" value="Genomic_DNA"/>
</dbReference>
<dbReference type="OrthoDB" id="150725at2"/>
<feature type="region of interest" description="Disordered" evidence="11">
    <location>
        <begin position="72"/>
        <end position="97"/>
    </location>
</feature>
<evidence type="ECO:0000256" key="5">
    <source>
        <dbReference type="ARBA" id="ARBA00022989"/>
    </source>
</evidence>
<evidence type="ECO:0000256" key="9">
    <source>
        <dbReference type="ARBA" id="ARBA00029829"/>
    </source>
</evidence>
<feature type="domain" description="Putative zinc-finger" evidence="14">
    <location>
        <begin position="6"/>
        <end position="35"/>
    </location>
</feature>
<evidence type="ECO:0000256" key="12">
    <source>
        <dbReference type="SAM" id="Phobius"/>
    </source>
</evidence>
<evidence type="ECO:0000256" key="8">
    <source>
        <dbReference type="ARBA" id="ARBA00024438"/>
    </source>
</evidence>
<organism evidence="15 16">
    <name type="scientific">Gracilibacillus boraciitolerans JCM 21714</name>
    <dbReference type="NCBI Taxonomy" id="1298598"/>
    <lineage>
        <taxon>Bacteria</taxon>
        <taxon>Bacillati</taxon>
        <taxon>Bacillota</taxon>
        <taxon>Bacilli</taxon>
        <taxon>Bacillales</taxon>
        <taxon>Bacillaceae</taxon>
        <taxon>Gracilibacillus</taxon>
    </lineage>
</organism>
<sequence>MSRQCEHLIDYFNDQLSDVEKRQFEEHLRSCHSCQEELKELESATADLPFISEPVVPNEGMKDRVLSNIFGSEADNADNKKQDHAKEPAVMKPRKKRKNSVFVQNGLAAALVLSLIGNIYLMNQSPDTATEQELNIDKIINTVTLEDTEVMDAAGRASIVQNGDEKVLVVQTDNLKEIEEEQAYQVWLLEGEKPYRAGTFVPNANGEGAVAFSLSELEQSNVNWDTIAITLEPQPDNETPQGGDIILAAGIEG</sequence>
<dbReference type="Pfam" id="PF10099">
    <property type="entry name" value="RskA_C"/>
    <property type="match status" value="1"/>
</dbReference>
<evidence type="ECO:0000313" key="16">
    <source>
        <dbReference type="Proteomes" id="UP000019102"/>
    </source>
</evidence>